<feature type="transmembrane region" description="Helical" evidence="1">
    <location>
        <begin position="18"/>
        <end position="37"/>
    </location>
</feature>
<evidence type="ECO:0000313" key="2">
    <source>
        <dbReference type="EMBL" id="RZH69238.1"/>
    </source>
</evidence>
<keyword evidence="1" id="KW-1133">Transmembrane helix</keyword>
<dbReference type="AlphaFoldDB" id="A0A482XYY0"/>
<evidence type="ECO:0000256" key="1">
    <source>
        <dbReference type="SAM" id="Phobius"/>
    </source>
</evidence>
<name>A0A482XYY0_9EURY</name>
<organism evidence="2 3">
    <name type="scientific">Natrinema altunense</name>
    <dbReference type="NCBI Taxonomy" id="222984"/>
    <lineage>
        <taxon>Archaea</taxon>
        <taxon>Methanobacteriati</taxon>
        <taxon>Methanobacteriota</taxon>
        <taxon>Stenosarchaea group</taxon>
        <taxon>Halobacteria</taxon>
        <taxon>Halobacteriales</taxon>
        <taxon>Natrialbaceae</taxon>
        <taxon>Natrinema</taxon>
    </lineage>
</organism>
<keyword evidence="1" id="KW-0812">Transmembrane</keyword>
<protein>
    <submittedName>
        <fullName evidence="2">Uncharacterized protein</fullName>
    </submittedName>
</protein>
<comment type="caution">
    <text evidence="2">The sequence shown here is derived from an EMBL/GenBank/DDBJ whole genome shotgun (WGS) entry which is preliminary data.</text>
</comment>
<dbReference type="EMBL" id="SHMR01000001">
    <property type="protein sequence ID" value="RZH69238.1"/>
    <property type="molecule type" value="Genomic_DNA"/>
</dbReference>
<proteinExistence type="predicted"/>
<gene>
    <name evidence="2" type="ORF">ELS17_07300</name>
</gene>
<feature type="transmembrane region" description="Helical" evidence="1">
    <location>
        <begin position="43"/>
        <end position="64"/>
    </location>
</feature>
<dbReference type="RefSeq" id="WP_007110406.1">
    <property type="nucleotide sequence ID" value="NZ_JNCS01000010.1"/>
</dbReference>
<dbReference type="Proteomes" id="UP000292704">
    <property type="component" value="Unassembled WGS sequence"/>
</dbReference>
<reference evidence="2 3" key="1">
    <citation type="submission" date="2019-02" db="EMBL/GenBank/DDBJ databases">
        <title>Genome analysis provides insights into bioremediation potentialities and Haloocin production by Natrinema altunense strain 4.1R isolated from Chott Douz in Tunisian desert.</title>
        <authorList>
            <person name="Najjari A."/>
            <person name="Youssef N."/>
            <person name="Ben Dhia O."/>
            <person name="Ferjani R."/>
            <person name="El Hidri D."/>
            <person name="Ouzari H.I."/>
            <person name="Cherif A."/>
        </authorList>
    </citation>
    <scope>NUCLEOTIDE SEQUENCE [LARGE SCALE GENOMIC DNA]</scope>
    <source>
        <strain evidence="2 3">4.1R</strain>
    </source>
</reference>
<evidence type="ECO:0000313" key="3">
    <source>
        <dbReference type="Proteomes" id="UP000292704"/>
    </source>
</evidence>
<dbReference type="OrthoDB" id="177159at2157"/>
<dbReference type="STRING" id="222984.GCA_000731985_03152"/>
<accession>A0A482XYY0</accession>
<keyword evidence="1" id="KW-0472">Membrane</keyword>
<sequence length="86" mass="9389">MSAQTRSDDSHSEIATQLAIRLVLVFAVAGFCTWVLLPWPSVLSVPLVLVVDLIALWVSVHYVFAALNDLLDVKLADLNRPSKSGD</sequence>